<dbReference type="PROSITE" id="PS50109">
    <property type="entry name" value="HIS_KIN"/>
    <property type="match status" value="1"/>
</dbReference>
<evidence type="ECO:0000256" key="2">
    <source>
        <dbReference type="ARBA" id="ARBA00004370"/>
    </source>
</evidence>
<dbReference type="Gene3D" id="3.30.565.10">
    <property type="entry name" value="Histidine kinase-like ATPase, C-terminal domain"/>
    <property type="match status" value="1"/>
</dbReference>
<keyword evidence="7 12" id="KW-0418">Kinase</keyword>
<evidence type="ECO:0000313" key="13">
    <source>
        <dbReference type="Proteomes" id="UP000295212"/>
    </source>
</evidence>
<proteinExistence type="predicted"/>
<dbReference type="InterPro" id="IPR003661">
    <property type="entry name" value="HisK_dim/P_dom"/>
</dbReference>
<keyword evidence="9 10" id="KW-0472">Membrane</keyword>
<dbReference type="Proteomes" id="UP000295212">
    <property type="component" value="Unassembled WGS sequence"/>
</dbReference>
<dbReference type="CDD" id="cd00082">
    <property type="entry name" value="HisKA"/>
    <property type="match status" value="1"/>
</dbReference>
<keyword evidence="6 10" id="KW-0812">Transmembrane</keyword>
<evidence type="ECO:0000256" key="3">
    <source>
        <dbReference type="ARBA" id="ARBA00012438"/>
    </source>
</evidence>
<dbReference type="InterPro" id="IPR004358">
    <property type="entry name" value="Sig_transdc_His_kin-like_C"/>
</dbReference>
<gene>
    <name evidence="12" type="ORF">DFP85_10323</name>
</gene>
<organism evidence="12 13">
    <name type="scientific">Halomonas ventosae</name>
    <dbReference type="NCBI Taxonomy" id="229007"/>
    <lineage>
        <taxon>Bacteria</taxon>
        <taxon>Pseudomonadati</taxon>
        <taxon>Pseudomonadota</taxon>
        <taxon>Gammaproteobacteria</taxon>
        <taxon>Oceanospirillales</taxon>
        <taxon>Halomonadaceae</taxon>
        <taxon>Halomonas</taxon>
    </lineage>
</organism>
<dbReference type="InterPro" id="IPR005467">
    <property type="entry name" value="His_kinase_dom"/>
</dbReference>
<sequence>MIQVEGTLKARLAILLLVMVSGLGTLLMLEAFYSTQRAAERAYDSQLEAAALTIAESVQWEGSDPVVEIPAAALQILATRHQERVFYAVLDHTGQRISANLDIAIPAAGHEEAAITPIWRDLTQGDTRWRLHGREYDSAGWEVQDPVQIWVGHTVSGRQALASELFERAIIRFVAMVLLAGILMLLAMQVALKPMRRLRHQLRRRKVDDMRPLNARVPEELREMAEALDTLFARQRESRDTLLRFTADASHQLKTPLAGLQSTSELALNSRDPDEWYRALAGVHDGAQRTSRLAGQLLSLARLRHVGEADELMPLDLKNLLHETVLEWAQREVAMNHDLGLDRLPAEPMVVQGEPWALRELLGNLIDNALRYTPPGSEITLGLKKIGEHIMLYIEDDGPGVAPEVRSRLFQPFERGGRQDTQGSGLGLAIVDSIAQRHAAELQAKERLPHGLRVELHFPAAGEAS</sequence>
<accession>A0A4R6ZUJ9</accession>
<name>A0A4R6ZUJ9_9GAMM</name>
<dbReference type="InterPro" id="IPR050428">
    <property type="entry name" value="TCS_sensor_his_kinase"/>
</dbReference>
<evidence type="ECO:0000256" key="5">
    <source>
        <dbReference type="ARBA" id="ARBA00022679"/>
    </source>
</evidence>
<dbReference type="EMBL" id="SNZJ01000003">
    <property type="protein sequence ID" value="TDR56511.1"/>
    <property type="molecule type" value="Genomic_DNA"/>
</dbReference>
<dbReference type="EC" id="2.7.13.3" evidence="3"/>
<dbReference type="PRINTS" id="PR00344">
    <property type="entry name" value="BCTRLSENSOR"/>
</dbReference>
<evidence type="ECO:0000313" key="12">
    <source>
        <dbReference type="EMBL" id="TDR56511.1"/>
    </source>
</evidence>
<dbReference type="Pfam" id="PF08521">
    <property type="entry name" value="2CSK_N"/>
    <property type="match status" value="1"/>
</dbReference>
<dbReference type="Gene3D" id="1.10.287.130">
    <property type="match status" value="1"/>
</dbReference>
<dbReference type="InterPro" id="IPR013727">
    <property type="entry name" value="2CSK_N"/>
</dbReference>
<evidence type="ECO:0000256" key="4">
    <source>
        <dbReference type="ARBA" id="ARBA00022553"/>
    </source>
</evidence>
<dbReference type="CDD" id="cd00075">
    <property type="entry name" value="HATPase"/>
    <property type="match status" value="1"/>
</dbReference>
<evidence type="ECO:0000256" key="1">
    <source>
        <dbReference type="ARBA" id="ARBA00000085"/>
    </source>
</evidence>
<comment type="subcellular location">
    <subcellularLocation>
        <location evidence="2">Membrane</location>
    </subcellularLocation>
</comment>
<keyword evidence="5" id="KW-0808">Transferase</keyword>
<dbReference type="InterPro" id="IPR036097">
    <property type="entry name" value="HisK_dim/P_sf"/>
</dbReference>
<comment type="caution">
    <text evidence="12">The sequence shown here is derived from an EMBL/GenBank/DDBJ whole genome shotgun (WGS) entry which is preliminary data.</text>
</comment>
<dbReference type="SMART" id="SM00388">
    <property type="entry name" value="HisKA"/>
    <property type="match status" value="1"/>
</dbReference>
<evidence type="ECO:0000256" key="7">
    <source>
        <dbReference type="ARBA" id="ARBA00022777"/>
    </source>
</evidence>
<evidence type="ECO:0000256" key="8">
    <source>
        <dbReference type="ARBA" id="ARBA00022989"/>
    </source>
</evidence>
<dbReference type="PANTHER" id="PTHR45436">
    <property type="entry name" value="SENSOR HISTIDINE KINASE YKOH"/>
    <property type="match status" value="1"/>
</dbReference>
<keyword evidence="8 10" id="KW-1133">Transmembrane helix</keyword>
<feature type="transmembrane region" description="Helical" evidence="10">
    <location>
        <begin position="169"/>
        <end position="192"/>
    </location>
</feature>
<dbReference type="SUPFAM" id="SSF55874">
    <property type="entry name" value="ATPase domain of HSP90 chaperone/DNA topoisomerase II/histidine kinase"/>
    <property type="match status" value="1"/>
</dbReference>
<evidence type="ECO:0000259" key="11">
    <source>
        <dbReference type="PROSITE" id="PS50109"/>
    </source>
</evidence>
<dbReference type="RefSeq" id="WP_133634817.1">
    <property type="nucleotide sequence ID" value="NZ_SNZJ01000003.1"/>
</dbReference>
<dbReference type="SUPFAM" id="SSF47384">
    <property type="entry name" value="Homodimeric domain of signal transducing histidine kinase"/>
    <property type="match status" value="1"/>
</dbReference>
<dbReference type="GO" id="GO:0000155">
    <property type="term" value="F:phosphorelay sensor kinase activity"/>
    <property type="evidence" value="ECO:0007669"/>
    <property type="project" value="InterPro"/>
</dbReference>
<feature type="domain" description="Histidine kinase" evidence="11">
    <location>
        <begin position="248"/>
        <end position="462"/>
    </location>
</feature>
<dbReference type="GO" id="GO:0005886">
    <property type="term" value="C:plasma membrane"/>
    <property type="evidence" value="ECO:0007669"/>
    <property type="project" value="TreeGrafter"/>
</dbReference>
<dbReference type="Pfam" id="PF00512">
    <property type="entry name" value="HisKA"/>
    <property type="match status" value="1"/>
</dbReference>
<dbReference type="Pfam" id="PF02518">
    <property type="entry name" value="HATPase_c"/>
    <property type="match status" value="1"/>
</dbReference>
<evidence type="ECO:0000256" key="10">
    <source>
        <dbReference type="SAM" id="Phobius"/>
    </source>
</evidence>
<dbReference type="InterPro" id="IPR036890">
    <property type="entry name" value="HATPase_C_sf"/>
</dbReference>
<dbReference type="InterPro" id="IPR003594">
    <property type="entry name" value="HATPase_dom"/>
</dbReference>
<evidence type="ECO:0000256" key="9">
    <source>
        <dbReference type="ARBA" id="ARBA00023136"/>
    </source>
</evidence>
<evidence type="ECO:0000256" key="6">
    <source>
        <dbReference type="ARBA" id="ARBA00022692"/>
    </source>
</evidence>
<dbReference type="PANTHER" id="PTHR45436:SF1">
    <property type="entry name" value="SENSOR PROTEIN QSEC"/>
    <property type="match status" value="1"/>
</dbReference>
<feature type="transmembrane region" description="Helical" evidence="10">
    <location>
        <begin position="12"/>
        <end position="33"/>
    </location>
</feature>
<protein>
    <recommendedName>
        <fullName evidence="3">histidine kinase</fullName>
        <ecNumber evidence="3">2.7.13.3</ecNumber>
    </recommendedName>
</protein>
<comment type="catalytic activity">
    <reaction evidence="1">
        <text>ATP + protein L-histidine = ADP + protein N-phospho-L-histidine.</text>
        <dbReference type="EC" id="2.7.13.3"/>
    </reaction>
</comment>
<dbReference type="AlphaFoldDB" id="A0A4R6ZUJ9"/>
<dbReference type="OrthoDB" id="9809766at2"/>
<reference evidence="12 13" key="1">
    <citation type="submission" date="2019-03" db="EMBL/GenBank/DDBJ databases">
        <title>Genomic Encyclopedia of Type Strains, Phase III (KMG-III): the genomes of soil and plant-associated and newly described type strains.</title>
        <authorList>
            <person name="Whitman W."/>
        </authorList>
    </citation>
    <scope>NUCLEOTIDE SEQUENCE [LARGE SCALE GENOMIC DNA]</scope>
    <source>
        <strain evidence="12 13">CECT 5797</strain>
    </source>
</reference>
<dbReference type="SMART" id="SM00387">
    <property type="entry name" value="HATPase_c"/>
    <property type="match status" value="1"/>
</dbReference>
<keyword evidence="4" id="KW-0597">Phosphoprotein</keyword>